<reference evidence="3" key="1">
    <citation type="journal article" date="2014" name="Science">
        <title>The coffee genome provides insight into the convergent evolution of caffeine biosynthesis.</title>
        <authorList>
            <person name="Denoeud F."/>
            <person name="Carretero-Paulet L."/>
            <person name="Dereeper A."/>
            <person name="Droc G."/>
            <person name="Guyot R."/>
            <person name="Pietrella M."/>
            <person name="Zheng C."/>
            <person name="Alberti A."/>
            <person name="Anthony F."/>
            <person name="Aprea G."/>
            <person name="Aury J.M."/>
            <person name="Bento P."/>
            <person name="Bernard M."/>
            <person name="Bocs S."/>
            <person name="Campa C."/>
            <person name="Cenci A."/>
            <person name="Combes M.C."/>
            <person name="Crouzillat D."/>
            <person name="Da Silva C."/>
            <person name="Daddiego L."/>
            <person name="De Bellis F."/>
            <person name="Dussert S."/>
            <person name="Garsmeur O."/>
            <person name="Gayraud T."/>
            <person name="Guignon V."/>
            <person name="Jahn K."/>
            <person name="Jamilloux V."/>
            <person name="Joet T."/>
            <person name="Labadie K."/>
            <person name="Lan T."/>
            <person name="Leclercq J."/>
            <person name="Lepelley M."/>
            <person name="Leroy T."/>
            <person name="Li L.T."/>
            <person name="Librado P."/>
            <person name="Lopez L."/>
            <person name="Munoz A."/>
            <person name="Noel B."/>
            <person name="Pallavicini A."/>
            <person name="Perrotta G."/>
            <person name="Poncet V."/>
            <person name="Pot D."/>
            <person name="Priyono X."/>
            <person name="Rigoreau M."/>
            <person name="Rouard M."/>
            <person name="Rozas J."/>
            <person name="Tranchant-Dubreuil C."/>
            <person name="VanBuren R."/>
            <person name="Zhang Q."/>
            <person name="Andrade A.C."/>
            <person name="Argout X."/>
            <person name="Bertrand B."/>
            <person name="de Kochko A."/>
            <person name="Graziosi G."/>
            <person name="Henry R.J."/>
            <person name="Jayarama X."/>
            <person name="Ming R."/>
            <person name="Nagai C."/>
            <person name="Rounsley S."/>
            <person name="Sankoff D."/>
            <person name="Giuliano G."/>
            <person name="Albert V.A."/>
            <person name="Wincker P."/>
            <person name="Lashermes P."/>
        </authorList>
    </citation>
    <scope>NUCLEOTIDE SEQUENCE [LARGE SCALE GENOMIC DNA]</scope>
    <source>
        <strain evidence="3">cv. DH200-94</strain>
    </source>
</reference>
<keyword evidence="3" id="KW-1185">Reference proteome</keyword>
<evidence type="ECO:0000313" key="3">
    <source>
        <dbReference type="Proteomes" id="UP000295252"/>
    </source>
</evidence>
<evidence type="ECO:0000256" key="1">
    <source>
        <dbReference type="SAM" id="Phobius"/>
    </source>
</evidence>
<gene>
    <name evidence="2" type="ORF">GSCOC_T00007083001</name>
</gene>
<dbReference type="InParanoid" id="A0A068VCA9"/>
<dbReference type="Proteomes" id="UP000295252">
    <property type="component" value="Chromosome XI"/>
</dbReference>
<accession>A0A068VCA9</accession>
<dbReference type="Gramene" id="CDP18182">
    <property type="protein sequence ID" value="CDP18182"/>
    <property type="gene ID" value="GSCOC_T00007083001"/>
</dbReference>
<proteinExistence type="predicted"/>
<keyword evidence="1" id="KW-1133">Transmembrane helix</keyword>
<protein>
    <submittedName>
        <fullName evidence="2">Uncharacterized protein</fullName>
    </submittedName>
</protein>
<evidence type="ECO:0000313" key="2">
    <source>
        <dbReference type="EMBL" id="CDP18182.1"/>
    </source>
</evidence>
<keyword evidence="1" id="KW-0472">Membrane</keyword>
<feature type="transmembrane region" description="Helical" evidence="1">
    <location>
        <begin position="92"/>
        <end position="113"/>
    </location>
</feature>
<dbReference type="EMBL" id="HG739302">
    <property type="protein sequence ID" value="CDP18182.1"/>
    <property type="molecule type" value="Genomic_DNA"/>
</dbReference>
<sequence>MTIAATSKSFCTEAKIIEAMTTISEMVFAIERNRTSICRHLIVKRQLTDIWRLKDSFSSCFLPLFTGRNTKCWALIGQIYHKASSSCLTMKFLLYKIHVLIAIFVGLTCSLFTDENLLFDPHLPSLHLRLQKTYT</sequence>
<dbReference type="AlphaFoldDB" id="A0A068VCA9"/>
<name>A0A068VCA9_COFCA</name>
<keyword evidence="1" id="KW-0812">Transmembrane</keyword>
<organism evidence="2 3">
    <name type="scientific">Coffea canephora</name>
    <name type="common">Robusta coffee</name>
    <dbReference type="NCBI Taxonomy" id="49390"/>
    <lineage>
        <taxon>Eukaryota</taxon>
        <taxon>Viridiplantae</taxon>
        <taxon>Streptophyta</taxon>
        <taxon>Embryophyta</taxon>
        <taxon>Tracheophyta</taxon>
        <taxon>Spermatophyta</taxon>
        <taxon>Magnoliopsida</taxon>
        <taxon>eudicotyledons</taxon>
        <taxon>Gunneridae</taxon>
        <taxon>Pentapetalae</taxon>
        <taxon>asterids</taxon>
        <taxon>lamiids</taxon>
        <taxon>Gentianales</taxon>
        <taxon>Rubiaceae</taxon>
        <taxon>Ixoroideae</taxon>
        <taxon>Gardenieae complex</taxon>
        <taxon>Bertiereae - Coffeeae clade</taxon>
        <taxon>Coffeeae</taxon>
        <taxon>Coffea</taxon>
    </lineage>
</organism>